<protein>
    <submittedName>
        <fullName evidence="2">Uncharacterized protein</fullName>
    </submittedName>
</protein>
<dbReference type="Proteomes" id="UP000235786">
    <property type="component" value="Unassembled WGS sequence"/>
</dbReference>
<gene>
    <name evidence="2" type="ORF">L207DRAFT_24384</name>
</gene>
<feature type="compositionally biased region" description="Basic residues" evidence="1">
    <location>
        <begin position="420"/>
        <end position="432"/>
    </location>
</feature>
<feature type="compositionally biased region" description="Acidic residues" evidence="1">
    <location>
        <begin position="150"/>
        <end position="170"/>
    </location>
</feature>
<feature type="compositionally biased region" description="Basic and acidic residues" evidence="1">
    <location>
        <begin position="80"/>
        <end position="92"/>
    </location>
</feature>
<dbReference type="OrthoDB" id="3564887at2759"/>
<name>A0A2J6RM83_HYAVF</name>
<proteinExistence type="predicted"/>
<feature type="compositionally biased region" description="Basic and acidic residues" evidence="1">
    <location>
        <begin position="28"/>
        <end position="53"/>
    </location>
</feature>
<feature type="compositionally biased region" description="Low complexity" evidence="1">
    <location>
        <begin position="698"/>
        <end position="708"/>
    </location>
</feature>
<feature type="compositionally biased region" description="Basic and acidic residues" evidence="1">
    <location>
        <begin position="713"/>
        <end position="735"/>
    </location>
</feature>
<evidence type="ECO:0000256" key="1">
    <source>
        <dbReference type="SAM" id="MobiDB-lite"/>
    </source>
</evidence>
<feature type="compositionally biased region" description="Basic residues" evidence="1">
    <location>
        <begin position="506"/>
        <end position="525"/>
    </location>
</feature>
<reference evidence="2 3" key="1">
    <citation type="submission" date="2016-04" db="EMBL/GenBank/DDBJ databases">
        <title>A degradative enzymes factory behind the ericoid mycorrhizal symbiosis.</title>
        <authorList>
            <consortium name="DOE Joint Genome Institute"/>
            <person name="Martino E."/>
            <person name="Morin E."/>
            <person name="Grelet G."/>
            <person name="Kuo A."/>
            <person name="Kohler A."/>
            <person name="Daghino S."/>
            <person name="Barry K."/>
            <person name="Choi C."/>
            <person name="Cichocki N."/>
            <person name="Clum A."/>
            <person name="Copeland A."/>
            <person name="Hainaut M."/>
            <person name="Haridas S."/>
            <person name="Labutti K."/>
            <person name="Lindquist E."/>
            <person name="Lipzen A."/>
            <person name="Khouja H.-R."/>
            <person name="Murat C."/>
            <person name="Ohm R."/>
            <person name="Olson A."/>
            <person name="Spatafora J."/>
            <person name="Veneault-Fourrey C."/>
            <person name="Henrissat B."/>
            <person name="Grigoriev I."/>
            <person name="Martin F."/>
            <person name="Perotto S."/>
        </authorList>
    </citation>
    <scope>NUCLEOTIDE SEQUENCE [LARGE SCALE GENOMIC DNA]</scope>
    <source>
        <strain evidence="2 3">F</strain>
    </source>
</reference>
<dbReference type="AlphaFoldDB" id="A0A2J6RM83"/>
<feature type="compositionally biased region" description="Acidic residues" evidence="1">
    <location>
        <begin position="196"/>
        <end position="212"/>
    </location>
</feature>
<dbReference type="EMBL" id="KZ613946">
    <property type="protein sequence ID" value="PMD39636.1"/>
    <property type="molecule type" value="Genomic_DNA"/>
</dbReference>
<feature type="compositionally biased region" description="Basic residues" evidence="1">
    <location>
        <begin position="619"/>
        <end position="633"/>
    </location>
</feature>
<keyword evidence="3" id="KW-1185">Reference proteome</keyword>
<sequence length="835" mass="92514">MPASAPSVEGSDISSFAAWEALHPSQSLDDRGFREEMGRIWGDRDSSNDGRSSDEEEGAVKDSFGFPVRREGQRGLGQMGRREGVLGKREIPSSDVESEDAEKDNAQPSSQPHPESEIESADEDEHEPNEDGVENNHIQGFRTGEVIEISSDEEESEAEEEAEIEQDNESEAWSGVEGEQDDGSEAREESELRDEQDNDSEPESSGDNEFEGFDVKPEDKEFFDDLLQAAPPEAVIELTGKTRRVKSQASSGSSSDLKKTKRPKIFAEVEALSDIAADTKRIKRVKLFAEDHPFRHKDMWTGDELQEYEDDVYEFAKAAGFSDVQAGVEVGKAVGVWKTERGIKLPSELFMDTPSEIKPPTPGKLSKEDKERRKAEKKARRKLKRDAGQSSRASSSAISQTKIQESAPTPGKLSKEDKARRKAEKKARHKLSRNAAQSSRATSSAISETKVSELQNIQTLKGPNLQSSQSYYVAEERLGSAAETSSRDELALSAADEKSVGLALKEKRKKKAEKRRLRKMAKLGPKKSEYFSNAVSDLAPKPKNVGDSMSRQQEKKQIKEAKQLSAKKEKDEQDQIKQMAREAKQAVNKAPVLVKQTPAKTKEQDVPATTTIEPEFTKNGKKTRRQKKNRNKNKLPEDQPGHHETSSVIVEGNESESMQKKRRHDGLPTSNLAHNTGKEGKIALSSFKKLVVENGASFSSQRAFSQSGPDAATETHRPAKPRDQGKRELKAKNEGLKMPYASEATIAKPVIPASDHLFESIETNETASQRKRKRRKAKSGEVSMIANVAALTEVTNSQELHEDRPHNHKRRALSADALVAAARPSVQSSKVHHSQ</sequence>
<feature type="compositionally biased region" description="Polar residues" evidence="1">
    <location>
        <begin position="434"/>
        <end position="450"/>
    </location>
</feature>
<feature type="region of interest" description="Disordered" evidence="1">
    <location>
        <begin position="348"/>
        <end position="450"/>
    </location>
</feature>
<feature type="compositionally biased region" description="Basic and acidic residues" evidence="1">
    <location>
        <begin position="552"/>
        <end position="584"/>
    </location>
</feature>
<organism evidence="2 3">
    <name type="scientific">Hyaloscypha variabilis (strain UAMH 11265 / GT02V1 / F)</name>
    <name type="common">Meliniomyces variabilis</name>
    <dbReference type="NCBI Taxonomy" id="1149755"/>
    <lineage>
        <taxon>Eukaryota</taxon>
        <taxon>Fungi</taxon>
        <taxon>Dikarya</taxon>
        <taxon>Ascomycota</taxon>
        <taxon>Pezizomycotina</taxon>
        <taxon>Leotiomycetes</taxon>
        <taxon>Helotiales</taxon>
        <taxon>Hyaloscyphaceae</taxon>
        <taxon>Hyaloscypha</taxon>
        <taxon>Hyaloscypha variabilis</taxon>
    </lineage>
</organism>
<evidence type="ECO:0000313" key="2">
    <source>
        <dbReference type="EMBL" id="PMD39636.1"/>
    </source>
</evidence>
<accession>A0A2J6RM83</accession>
<feature type="region of interest" description="Disordered" evidence="1">
    <location>
        <begin position="476"/>
        <end position="677"/>
    </location>
</feature>
<feature type="compositionally biased region" description="Basic and acidic residues" evidence="1">
    <location>
        <begin position="184"/>
        <end position="195"/>
    </location>
</feature>
<feature type="compositionally biased region" description="Basic and acidic residues" evidence="1">
    <location>
        <begin position="634"/>
        <end position="645"/>
    </location>
</feature>
<feature type="region of interest" description="Disordered" evidence="1">
    <location>
        <begin position="758"/>
        <end position="781"/>
    </location>
</feature>
<feature type="region of interest" description="Disordered" evidence="1">
    <location>
        <begin position="23"/>
        <end position="260"/>
    </location>
</feature>
<feature type="compositionally biased region" description="Low complexity" evidence="1">
    <location>
        <begin position="390"/>
        <end position="399"/>
    </location>
</feature>
<feature type="region of interest" description="Disordered" evidence="1">
    <location>
        <begin position="698"/>
        <end position="737"/>
    </location>
</feature>
<feature type="compositionally biased region" description="Basic and acidic residues" evidence="1">
    <location>
        <begin position="365"/>
        <end position="374"/>
    </location>
</feature>
<feature type="compositionally biased region" description="Basic and acidic residues" evidence="1">
    <location>
        <begin position="485"/>
        <end position="499"/>
    </location>
</feature>
<evidence type="ECO:0000313" key="3">
    <source>
        <dbReference type="Proteomes" id="UP000235786"/>
    </source>
</evidence>
<feature type="compositionally biased region" description="Basic residues" evidence="1">
    <location>
        <begin position="375"/>
        <end position="384"/>
    </location>
</feature>
<feature type="compositionally biased region" description="Acidic residues" evidence="1">
    <location>
        <begin position="117"/>
        <end position="133"/>
    </location>
</feature>